<dbReference type="AlphaFoldDB" id="A0A1I1MQB1"/>
<gene>
    <name evidence="2" type="ORF">SAMN04488059_11361</name>
</gene>
<protein>
    <submittedName>
        <fullName evidence="2">Uncharacterized conserved protein, DUF4415 family</fullName>
    </submittedName>
</protein>
<name>A0A1I1MQB1_9HYPH</name>
<organism evidence="2 3">
    <name type="scientific">Devosia psychrophila</name>
    <dbReference type="NCBI Taxonomy" id="728005"/>
    <lineage>
        <taxon>Bacteria</taxon>
        <taxon>Pseudomonadati</taxon>
        <taxon>Pseudomonadota</taxon>
        <taxon>Alphaproteobacteria</taxon>
        <taxon>Hyphomicrobiales</taxon>
        <taxon>Devosiaceae</taxon>
        <taxon>Devosia</taxon>
    </lineage>
</organism>
<feature type="region of interest" description="Disordered" evidence="1">
    <location>
        <begin position="1"/>
        <end position="23"/>
    </location>
</feature>
<dbReference type="Proteomes" id="UP000182258">
    <property type="component" value="Unassembled WGS sequence"/>
</dbReference>
<proteinExistence type="predicted"/>
<dbReference type="OrthoDB" id="361944at2"/>
<dbReference type="EMBL" id="FOMB01000013">
    <property type="protein sequence ID" value="SFC87549.1"/>
    <property type="molecule type" value="Genomic_DNA"/>
</dbReference>
<accession>A0A1I1MQB1</accession>
<sequence length="142" mass="16434">MAEKWPSFVTSDLGDSPKDDAEMQRRWETYDREMRELIAVGKIHQDEDGWWVDDATGELIGPDPEIERPRTDEELSRLKPIDEVLPKLAESIRRGRGRPRLHNAKQAVTLRLDPDVVERFKSEGDDWRTRMAQAVKKASPRG</sequence>
<reference evidence="2 3" key="1">
    <citation type="submission" date="2016-10" db="EMBL/GenBank/DDBJ databases">
        <authorList>
            <person name="de Groot N.N."/>
        </authorList>
    </citation>
    <scope>NUCLEOTIDE SEQUENCE [LARGE SCALE GENOMIC DNA]</scope>
    <source>
        <strain evidence="2 3">CGMCC 1.10210</strain>
    </source>
</reference>
<dbReference type="RefSeq" id="WP_052952522.1">
    <property type="nucleotide sequence ID" value="NZ_FOMB01000013.1"/>
</dbReference>
<evidence type="ECO:0000313" key="2">
    <source>
        <dbReference type="EMBL" id="SFC87549.1"/>
    </source>
</evidence>
<dbReference type="STRING" id="728005.SAMN04488059_11361"/>
<dbReference type="Pfam" id="PF14384">
    <property type="entry name" value="BrnA_antitoxin"/>
    <property type="match status" value="1"/>
</dbReference>
<evidence type="ECO:0000256" key="1">
    <source>
        <dbReference type="SAM" id="MobiDB-lite"/>
    </source>
</evidence>
<dbReference type="InterPro" id="IPR025528">
    <property type="entry name" value="BrnA_antitoxin"/>
</dbReference>
<evidence type="ECO:0000313" key="3">
    <source>
        <dbReference type="Proteomes" id="UP000182258"/>
    </source>
</evidence>